<dbReference type="Proteomes" id="UP001056120">
    <property type="component" value="Linkage Group LG04"/>
</dbReference>
<comment type="caution">
    <text evidence="1">The sequence shown here is derived from an EMBL/GenBank/DDBJ whole genome shotgun (WGS) entry which is preliminary data.</text>
</comment>
<evidence type="ECO:0000313" key="1">
    <source>
        <dbReference type="EMBL" id="KAI3817369.1"/>
    </source>
</evidence>
<dbReference type="EMBL" id="CM042021">
    <property type="protein sequence ID" value="KAI3817369.1"/>
    <property type="molecule type" value="Genomic_DNA"/>
</dbReference>
<proteinExistence type="predicted"/>
<organism evidence="1 2">
    <name type="scientific">Smallanthus sonchifolius</name>
    <dbReference type="NCBI Taxonomy" id="185202"/>
    <lineage>
        <taxon>Eukaryota</taxon>
        <taxon>Viridiplantae</taxon>
        <taxon>Streptophyta</taxon>
        <taxon>Embryophyta</taxon>
        <taxon>Tracheophyta</taxon>
        <taxon>Spermatophyta</taxon>
        <taxon>Magnoliopsida</taxon>
        <taxon>eudicotyledons</taxon>
        <taxon>Gunneridae</taxon>
        <taxon>Pentapetalae</taxon>
        <taxon>asterids</taxon>
        <taxon>campanulids</taxon>
        <taxon>Asterales</taxon>
        <taxon>Asteraceae</taxon>
        <taxon>Asteroideae</taxon>
        <taxon>Heliantheae alliance</taxon>
        <taxon>Millerieae</taxon>
        <taxon>Smallanthus</taxon>
    </lineage>
</organism>
<reference evidence="1 2" key="2">
    <citation type="journal article" date="2022" name="Mol. Ecol. Resour.">
        <title>The genomes of chicory, endive, great burdock and yacon provide insights into Asteraceae paleo-polyploidization history and plant inulin production.</title>
        <authorList>
            <person name="Fan W."/>
            <person name="Wang S."/>
            <person name="Wang H."/>
            <person name="Wang A."/>
            <person name="Jiang F."/>
            <person name="Liu H."/>
            <person name="Zhao H."/>
            <person name="Xu D."/>
            <person name="Zhang Y."/>
        </authorList>
    </citation>
    <scope>NUCLEOTIDE SEQUENCE [LARGE SCALE GENOMIC DNA]</scope>
    <source>
        <strain evidence="2">cv. Yunnan</strain>
        <tissue evidence="1">Leaves</tissue>
    </source>
</reference>
<name>A0ACB9JB11_9ASTR</name>
<evidence type="ECO:0000313" key="2">
    <source>
        <dbReference type="Proteomes" id="UP001056120"/>
    </source>
</evidence>
<sequence length="299" mass="34127">MASNVHASSSCSGKKIQASDGEEKSSILFLKMLLDAIANERDSSIDVENLSRHQNEIERLNKKITEWKEEEITYYFSLLEFVSSFLKDTHQNPNESSSSPGEGSLKSLFKELREMRAGYNLLAITLNKILYEGELPDISTIHKEIEDRSRIIIKKRQEKEDPQPQDDPESSSSTLLEGVVNYQSENLKKILKQFVEEISNKDHQDRKTEGKENPNESFPVLEHGENDMQEARNEDPPQDVENQLADSSTGSNNQNGIQQGRNQNPLDVNENPAEWPTPREGLTVKKRKKKTKNYRLVLV</sequence>
<protein>
    <submittedName>
        <fullName evidence="1">Uncharacterized protein</fullName>
    </submittedName>
</protein>
<reference evidence="2" key="1">
    <citation type="journal article" date="2022" name="Mol. Ecol. Resour.">
        <title>The genomes of chicory, endive, great burdock and yacon provide insights into Asteraceae palaeo-polyploidization history and plant inulin production.</title>
        <authorList>
            <person name="Fan W."/>
            <person name="Wang S."/>
            <person name="Wang H."/>
            <person name="Wang A."/>
            <person name="Jiang F."/>
            <person name="Liu H."/>
            <person name="Zhao H."/>
            <person name="Xu D."/>
            <person name="Zhang Y."/>
        </authorList>
    </citation>
    <scope>NUCLEOTIDE SEQUENCE [LARGE SCALE GENOMIC DNA]</scope>
    <source>
        <strain evidence="2">cv. Yunnan</strain>
    </source>
</reference>
<gene>
    <name evidence="1" type="ORF">L1987_11159</name>
</gene>
<accession>A0ACB9JB11</accession>
<keyword evidence="2" id="KW-1185">Reference proteome</keyword>